<dbReference type="GO" id="GO:0046982">
    <property type="term" value="F:protein heterodimerization activity"/>
    <property type="evidence" value="ECO:0007669"/>
    <property type="project" value="InterPro"/>
</dbReference>
<dbReference type="Gene3D" id="1.10.20.10">
    <property type="entry name" value="Histone, subunit A"/>
    <property type="match status" value="1"/>
</dbReference>
<dbReference type="eggNOG" id="KOG1756">
    <property type="taxonomic scope" value="Eukaryota"/>
</dbReference>
<reference evidence="1 2" key="3">
    <citation type="journal article" date="2013" name="Rice">
        <title>Improvement of the Oryza sativa Nipponbare reference genome using next generation sequence and optical map data.</title>
        <authorList>
            <person name="Kawahara Y."/>
            <person name="de la Bastide M."/>
            <person name="Hamilton J.P."/>
            <person name="Kanamori H."/>
            <person name="McCombie W.R."/>
            <person name="Ouyang S."/>
            <person name="Schwartz D.C."/>
            <person name="Tanaka T."/>
            <person name="Wu J."/>
            <person name="Zhou S."/>
            <person name="Childs K.L."/>
            <person name="Davidson R.M."/>
            <person name="Lin H."/>
            <person name="Quesada-Ocampo L."/>
            <person name="Vaillancourt B."/>
            <person name="Sakai H."/>
            <person name="Lee S.S."/>
            <person name="Kim J."/>
            <person name="Numa H."/>
            <person name="Itoh T."/>
            <person name="Buell C.R."/>
            <person name="Matsumoto T."/>
        </authorList>
    </citation>
    <scope>NUCLEOTIDE SEQUENCE [LARGE SCALE GENOMIC DNA]</scope>
    <source>
        <strain evidence="2">cv. Nipponbare</strain>
    </source>
</reference>
<dbReference type="EMBL" id="AP014964">
    <property type="protein sequence ID" value="BAT04747.1"/>
    <property type="molecule type" value="Genomic_DNA"/>
</dbReference>
<dbReference type="GO" id="GO:0000786">
    <property type="term" value="C:nucleosome"/>
    <property type="evidence" value="ECO:0007669"/>
    <property type="project" value="InterPro"/>
</dbReference>
<dbReference type="SUPFAM" id="SSF47113">
    <property type="entry name" value="Histone-fold"/>
    <property type="match status" value="1"/>
</dbReference>
<dbReference type="Proteomes" id="UP000059680">
    <property type="component" value="Chromosome 8"/>
</dbReference>
<dbReference type="STRING" id="39947.A0A0P0XDY7"/>
<dbReference type="SMR" id="A0A0P0XDY7"/>
<keyword evidence="2" id="KW-1185">Reference proteome</keyword>
<dbReference type="GO" id="GO:0030527">
    <property type="term" value="F:structural constituent of chromatin"/>
    <property type="evidence" value="ECO:0007669"/>
    <property type="project" value="InterPro"/>
</dbReference>
<reference evidence="1 2" key="2">
    <citation type="journal article" date="2013" name="Plant Cell Physiol.">
        <title>Rice Annotation Project Database (RAP-DB): an integrative and interactive database for rice genomics.</title>
        <authorList>
            <person name="Sakai H."/>
            <person name="Lee S.S."/>
            <person name="Tanaka T."/>
            <person name="Numa H."/>
            <person name="Kim J."/>
            <person name="Kawahara Y."/>
            <person name="Wakimoto H."/>
            <person name="Yang C.C."/>
            <person name="Iwamoto M."/>
            <person name="Abe T."/>
            <person name="Yamada Y."/>
            <person name="Muto A."/>
            <person name="Inokuchi H."/>
            <person name="Ikemura T."/>
            <person name="Matsumoto T."/>
            <person name="Sasaki T."/>
            <person name="Itoh T."/>
        </authorList>
    </citation>
    <scope>NUCLEOTIDE SEQUENCE [LARGE SCALE GENOMIC DNA]</scope>
    <source>
        <strain evidence="2">cv. Nipponbare</strain>
    </source>
</reference>
<accession>A0A0P0XDY7</accession>
<dbReference type="InterPro" id="IPR002119">
    <property type="entry name" value="Histone_H2A"/>
</dbReference>
<dbReference type="GO" id="GO:0003677">
    <property type="term" value="F:DNA binding"/>
    <property type="evidence" value="ECO:0007669"/>
    <property type="project" value="InterPro"/>
</dbReference>
<name>A0A0P0XDY7_ORYSJ</name>
<dbReference type="AlphaFoldDB" id="A0A0P0XDY7"/>
<gene>
    <name evidence="1" type="ordered locus">Os08g0289266</name>
    <name evidence="1" type="ORF">OSNPB_080289266</name>
</gene>
<sequence>MEAVGDGVRNRSKSPRFHLRVSQRWTLALAAKKVVGRKLGGPKKPVPRSVKAGLQFLVSRYLENGRHAQRVGTGTPVYLAAVLGYLAAEAGGFNYLPLLDLANNYLPPLSQ</sequence>
<dbReference type="PANTHER" id="PTHR23430">
    <property type="entry name" value="HISTONE H2A"/>
    <property type="match status" value="1"/>
</dbReference>
<proteinExistence type="predicted"/>
<evidence type="ECO:0000313" key="2">
    <source>
        <dbReference type="Proteomes" id="UP000059680"/>
    </source>
</evidence>
<dbReference type="InterPro" id="IPR009072">
    <property type="entry name" value="Histone-fold"/>
</dbReference>
<protein>
    <submittedName>
        <fullName evidence="1">Os08g0289266 protein</fullName>
    </submittedName>
</protein>
<organism evidence="1 2">
    <name type="scientific">Oryza sativa subsp. japonica</name>
    <name type="common">Rice</name>
    <dbReference type="NCBI Taxonomy" id="39947"/>
    <lineage>
        <taxon>Eukaryota</taxon>
        <taxon>Viridiplantae</taxon>
        <taxon>Streptophyta</taxon>
        <taxon>Embryophyta</taxon>
        <taxon>Tracheophyta</taxon>
        <taxon>Spermatophyta</taxon>
        <taxon>Magnoliopsida</taxon>
        <taxon>Liliopsida</taxon>
        <taxon>Poales</taxon>
        <taxon>Poaceae</taxon>
        <taxon>BOP clade</taxon>
        <taxon>Oryzoideae</taxon>
        <taxon>Oryzeae</taxon>
        <taxon>Oryzinae</taxon>
        <taxon>Oryza</taxon>
        <taxon>Oryza sativa</taxon>
    </lineage>
</organism>
<dbReference type="InParanoid" id="A0A0P0XDY7"/>
<dbReference type="PaxDb" id="39947-A0A0P0XDY7"/>
<evidence type="ECO:0000313" key="1">
    <source>
        <dbReference type="EMBL" id="BAT04747.1"/>
    </source>
</evidence>
<dbReference type="Gramene" id="Os08t0289266-00">
    <property type="protein sequence ID" value="Os08t0289266-00"/>
    <property type="gene ID" value="Os08g0289266"/>
</dbReference>
<reference evidence="2" key="1">
    <citation type="journal article" date="2005" name="Nature">
        <title>The map-based sequence of the rice genome.</title>
        <authorList>
            <consortium name="International rice genome sequencing project (IRGSP)"/>
            <person name="Matsumoto T."/>
            <person name="Wu J."/>
            <person name="Kanamori H."/>
            <person name="Katayose Y."/>
            <person name="Fujisawa M."/>
            <person name="Namiki N."/>
            <person name="Mizuno H."/>
            <person name="Yamamoto K."/>
            <person name="Antonio B.A."/>
            <person name="Baba T."/>
            <person name="Sakata K."/>
            <person name="Nagamura Y."/>
            <person name="Aoki H."/>
            <person name="Arikawa K."/>
            <person name="Arita K."/>
            <person name="Bito T."/>
            <person name="Chiden Y."/>
            <person name="Fujitsuka N."/>
            <person name="Fukunaka R."/>
            <person name="Hamada M."/>
            <person name="Harada C."/>
            <person name="Hayashi A."/>
            <person name="Hijishita S."/>
            <person name="Honda M."/>
            <person name="Hosokawa S."/>
            <person name="Ichikawa Y."/>
            <person name="Idonuma A."/>
            <person name="Iijima M."/>
            <person name="Ikeda M."/>
            <person name="Ikeno M."/>
            <person name="Ito K."/>
            <person name="Ito S."/>
            <person name="Ito T."/>
            <person name="Ito Y."/>
            <person name="Ito Y."/>
            <person name="Iwabuchi A."/>
            <person name="Kamiya K."/>
            <person name="Karasawa W."/>
            <person name="Kurita K."/>
            <person name="Katagiri S."/>
            <person name="Kikuta A."/>
            <person name="Kobayashi H."/>
            <person name="Kobayashi N."/>
            <person name="Machita K."/>
            <person name="Maehara T."/>
            <person name="Masukawa M."/>
            <person name="Mizubayashi T."/>
            <person name="Mukai Y."/>
            <person name="Nagasaki H."/>
            <person name="Nagata Y."/>
            <person name="Naito S."/>
            <person name="Nakashima M."/>
            <person name="Nakama Y."/>
            <person name="Nakamichi Y."/>
            <person name="Nakamura M."/>
            <person name="Meguro A."/>
            <person name="Negishi M."/>
            <person name="Ohta I."/>
            <person name="Ohta T."/>
            <person name="Okamoto M."/>
            <person name="Ono N."/>
            <person name="Saji S."/>
            <person name="Sakaguchi M."/>
            <person name="Sakai K."/>
            <person name="Shibata M."/>
            <person name="Shimokawa T."/>
            <person name="Song J."/>
            <person name="Takazaki Y."/>
            <person name="Terasawa K."/>
            <person name="Tsugane M."/>
            <person name="Tsuji K."/>
            <person name="Ueda S."/>
            <person name="Waki K."/>
            <person name="Yamagata H."/>
            <person name="Yamamoto M."/>
            <person name="Yamamoto S."/>
            <person name="Yamane H."/>
            <person name="Yoshiki S."/>
            <person name="Yoshihara R."/>
            <person name="Yukawa K."/>
            <person name="Zhong H."/>
            <person name="Yano M."/>
            <person name="Yuan Q."/>
            <person name="Ouyang S."/>
            <person name="Liu J."/>
            <person name="Jones K.M."/>
            <person name="Gansberger K."/>
            <person name="Moffat K."/>
            <person name="Hill J."/>
            <person name="Bera J."/>
            <person name="Fadrosh D."/>
            <person name="Jin S."/>
            <person name="Johri S."/>
            <person name="Kim M."/>
            <person name="Overton L."/>
            <person name="Reardon M."/>
            <person name="Tsitrin T."/>
            <person name="Vuong H."/>
            <person name="Weaver B."/>
            <person name="Ciecko A."/>
            <person name="Tallon L."/>
            <person name="Jackson J."/>
            <person name="Pai G."/>
            <person name="Aken S.V."/>
            <person name="Utterback T."/>
            <person name="Reidmuller S."/>
            <person name="Feldblyum T."/>
            <person name="Hsiao J."/>
            <person name="Zismann V."/>
            <person name="Iobst S."/>
            <person name="de Vazeille A.R."/>
            <person name="Buell C.R."/>
            <person name="Ying K."/>
            <person name="Li Y."/>
            <person name="Lu T."/>
            <person name="Huang Y."/>
            <person name="Zhao Q."/>
            <person name="Feng Q."/>
            <person name="Zhang L."/>
            <person name="Zhu J."/>
            <person name="Weng Q."/>
            <person name="Mu J."/>
            <person name="Lu Y."/>
            <person name="Fan D."/>
            <person name="Liu Y."/>
            <person name="Guan J."/>
            <person name="Zhang Y."/>
            <person name="Yu S."/>
            <person name="Liu X."/>
            <person name="Zhang Y."/>
            <person name="Hong G."/>
            <person name="Han B."/>
            <person name="Choisne N."/>
            <person name="Demange N."/>
            <person name="Orjeda G."/>
            <person name="Samain S."/>
            <person name="Cattolico L."/>
            <person name="Pelletier E."/>
            <person name="Couloux A."/>
            <person name="Segurens B."/>
            <person name="Wincker P."/>
            <person name="D'Hont A."/>
            <person name="Scarpelli C."/>
            <person name="Weissenbach J."/>
            <person name="Salanoubat M."/>
            <person name="Quetier F."/>
            <person name="Yu Y."/>
            <person name="Kim H.R."/>
            <person name="Rambo T."/>
            <person name="Currie J."/>
            <person name="Collura K."/>
            <person name="Luo M."/>
            <person name="Yang T."/>
            <person name="Ammiraju J.S.S."/>
            <person name="Engler F."/>
            <person name="Soderlund C."/>
            <person name="Wing R.A."/>
            <person name="Palmer L.E."/>
            <person name="de la Bastide M."/>
            <person name="Spiegel L."/>
            <person name="Nascimento L."/>
            <person name="Zutavern T."/>
            <person name="O'Shaughnessy A."/>
            <person name="Dike S."/>
            <person name="Dedhia N."/>
            <person name="Preston R."/>
            <person name="Balija V."/>
            <person name="McCombie W.R."/>
            <person name="Chow T."/>
            <person name="Chen H."/>
            <person name="Chung M."/>
            <person name="Chen C."/>
            <person name="Shaw J."/>
            <person name="Wu H."/>
            <person name="Hsiao K."/>
            <person name="Chao Y."/>
            <person name="Chu M."/>
            <person name="Cheng C."/>
            <person name="Hour A."/>
            <person name="Lee P."/>
            <person name="Lin S."/>
            <person name="Lin Y."/>
            <person name="Liou J."/>
            <person name="Liu S."/>
            <person name="Hsing Y."/>
            <person name="Raghuvanshi S."/>
            <person name="Mohanty A."/>
            <person name="Bharti A.K."/>
            <person name="Gaur A."/>
            <person name="Gupta V."/>
            <person name="Kumar D."/>
            <person name="Ravi V."/>
            <person name="Vij S."/>
            <person name="Kapur A."/>
            <person name="Khurana P."/>
            <person name="Khurana P."/>
            <person name="Khurana J.P."/>
            <person name="Tyagi A.K."/>
            <person name="Gaikwad K."/>
            <person name="Singh A."/>
            <person name="Dalal V."/>
            <person name="Srivastava S."/>
            <person name="Dixit A."/>
            <person name="Pal A.K."/>
            <person name="Ghazi I.A."/>
            <person name="Yadav M."/>
            <person name="Pandit A."/>
            <person name="Bhargava A."/>
            <person name="Sureshbabu K."/>
            <person name="Batra K."/>
            <person name="Sharma T.R."/>
            <person name="Mohapatra T."/>
            <person name="Singh N.K."/>
            <person name="Messing J."/>
            <person name="Nelson A.B."/>
            <person name="Fuks G."/>
            <person name="Kavchok S."/>
            <person name="Keizer G."/>
            <person name="Linton E."/>
            <person name="Llaca V."/>
            <person name="Song R."/>
            <person name="Tanyolac B."/>
            <person name="Young S."/>
            <person name="Ho-Il K."/>
            <person name="Hahn J.H."/>
            <person name="Sangsakoo G."/>
            <person name="Vanavichit A."/>
            <person name="de Mattos Luiz.A.T."/>
            <person name="Zimmer P.D."/>
            <person name="Malone G."/>
            <person name="Dellagostin O."/>
            <person name="de Oliveira A.C."/>
            <person name="Bevan M."/>
            <person name="Bancroft I."/>
            <person name="Minx P."/>
            <person name="Cordum H."/>
            <person name="Wilson R."/>
            <person name="Cheng Z."/>
            <person name="Jin W."/>
            <person name="Jiang J."/>
            <person name="Leong S.A."/>
            <person name="Iwama H."/>
            <person name="Gojobori T."/>
            <person name="Itoh T."/>
            <person name="Niimura Y."/>
            <person name="Fujii Y."/>
            <person name="Habara T."/>
            <person name="Sakai H."/>
            <person name="Sato Y."/>
            <person name="Wilson G."/>
            <person name="Kumar K."/>
            <person name="McCouch S."/>
            <person name="Juretic N."/>
            <person name="Hoen D."/>
            <person name="Wright S."/>
            <person name="Bruskiewich R."/>
            <person name="Bureau T."/>
            <person name="Miyao A."/>
            <person name="Hirochika H."/>
            <person name="Nishikawa T."/>
            <person name="Kadowaki K."/>
            <person name="Sugiura M."/>
            <person name="Burr B."/>
            <person name="Sasaki T."/>
        </authorList>
    </citation>
    <scope>NUCLEOTIDE SEQUENCE [LARGE SCALE GENOMIC DNA]</scope>
    <source>
        <strain evidence="2">cv. Nipponbare</strain>
    </source>
</reference>
<dbReference type="FunCoup" id="A0A0P0XDY7">
    <property type="interactions" value="331"/>
</dbReference>